<dbReference type="GO" id="GO:0016881">
    <property type="term" value="F:acid-amino acid ligase activity"/>
    <property type="evidence" value="ECO:0007669"/>
    <property type="project" value="TreeGrafter"/>
</dbReference>
<evidence type="ECO:0000313" key="3">
    <source>
        <dbReference type="EMBL" id="KJD35484.1"/>
    </source>
</evidence>
<dbReference type="InterPro" id="IPR004993">
    <property type="entry name" value="GH3"/>
</dbReference>
<evidence type="ECO:0000259" key="2">
    <source>
        <dbReference type="Pfam" id="PF23572"/>
    </source>
</evidence>
<name>A0A0D7W8U8_9FLAO</name>
<dbReference type="RefSeq" id="WP_044632865.1">
    <property type="nucleotide sequence ID" value="NZ_JTDW01000006.1"/>
</dbReference>
<sequence length="504" mass="58399">MPITIVNSIASWILKKRIHQIELFLKYPNEVQNELLFNLLDFAKHTELGKKYDFASIKSYKTFTERVPIQNYDDWQDIIQRARQGENNLFWPTPIKWFAKSSGTTRSKSKFIPVSEESLEDCHYAASKDLLCMYLNNNEDAQLFKGKSLRLGGSKQLYKERGTSFGDLSAILIDNMPFWAEFSSTPSNKVSLMSDWEHKMQAIVNETINENVTSLAGVPSWMLVLLNNVLETTGKNNLFDVWPNLEVYFHGGVSFTPYRDQYKKILPKTGFRYYEIYNASEGFFAIQDRNNSDELLLMLDYGVFYEFIPMEVYATPQEYAIPLSNVELGKNYAIIITTNAGLWRYKIGDTVRFTSLNPYRIKISGRTKHHINVFGEELIIENAENAIKQVCAETHCDIKDFTAAPIFMKDKEKGAHEWLIEFKTPPSDINNFIKLFDDALKSLNSDYEAKRFNNITLNEPKINIARENLFYDWLKQNNKLGGQHKIPRLSNSRNYLEELLKLNG</sequence>
<dbReference type="PATRIC" id="fig|1435349.4.peg.3063"/>
<evidence type="ECO:0008006" key="5">
    <source>
        <dbReference type="Google" id="ProtNLM"/>
    </source>
</evidence>
<comment type="caution">
    <text evidence="3">The sequence shown here is derived from an EMBL/GenBank/DDBJ whole genome shotgun (WGS) entry which is preliminary data.</text>
</comment>
<evidence type="ECO:0000259" key="1">
    <source>
        <dbReference type="Pfam" id="PF23571"/>
    </source>
</evidence>
<accession>A0A0D7W8U8</accession>
<proteinExistence type="predicted"/>
<dbReference type="GO" id="GO:0005737">
    <property type="term" value="C:cytoplasm"/>
    <property type="evidence" value="ECO:0007669"/>
    <property type="project" value="TreeGrafter"/>
</dbReference>
<feature type="domain" description="GH3 C-terminal" evidence="2">
    <location>
        <begin position="381"/>
        <end position="494"/>
    </location>
</feature>
<feature type="domain" description="GH3 middle" evidence="1">
    <location>
        <begin position="297"/>
        <end position="366"/>
    </location>
</feature>
<keyword evidence="4" id="KW-1185">Reference proteome</keyword>
<dbReference type="InterPro" id="IPR055377">
    <property type="entry name" value="GH3_M"/>
</dbReference>
<organism evidence="3 4">
    <name type="scientific">Neotamlana sedimentorum</name>
    <dbReference type="NCBI Taxonomy" id="1435349"/>
    <lineage>
        <taxon>Bacteria</taxon>
        <taxon>Pseudomonadati</taxon>
        <taxon>Bacteroidota</taxon>
        <taxon>Flavobacteriia</taxon>
        <taxon>Flavobacteriales</taxon>
        <taxon>Flavobacteriaceae</taxon>
        <taxon>Neotamlana</taxon>
    </lineage>
</organism>
<dbReference type="Gene3D" id="3.40.50.12780">
    <property type="entry name" value="N-terminal domain of ligase-like"/>
    <property type="match status" value="1"/>
</dbReference>
<reference evidence="3 4" key="1">
    <citation type="submission" date="2014-11" db="EMBL/GenBank/DDBJ databases">
        <title>Tamlana sedimentorum sp. nov., isolated from shallow sand sediments of the Sea of Japan.</title>
        <authorList>
            <person name="Romanenko L.A."/>
        </authorList>
    </citation>
    <scope>NUCLEOTIDE SEQUENCE [LARGE SCALE GENOMIC DNA]</scope>
    <source>
        <strain evidence="3 4">JCM 19808</strain>
    </source>
</reference>
<gene>
    <name evidence="3" type="ORF">PW52_10350</name>
</gene>
<dbReference type="PANTHER" id="PTHR31901">
    <property type="entry name" value="GH3 DOMAIN-CONTAINING PROTEIN"/>
    <property type="match status" value="1"/>
</dbReference>
<dbReference type="AlphaFoldDB" id="A0A0D7W8U8"/>
<dbReference type="InterPro" id="IPR042099">
    <property type="entry name" value="ANL_N_sf"/>
</dbReference>
<dbReference type="Pfam" id="PF03321">
    <property type="entry name" value="GH3"/>
    <property type="match status" value="1"/>
</dbReference>
<protein>
    <recommendedName>
        <fullName evidence="5">GH3 auxin-responsive promoter</fullName>
    </recommendedName>
</protein>
<dbReference type="OrthoDB" id="5678283at2"/>
<dbReference type="PANTHER" id="PTHR31901:SF9">
    <property type="entry name" value="GH3 DOMAIN-CONTAINING PROTEIN"/>
    <property type="match status" value="1"/>
</dbReference>
<dbReference type="InterPro" id="IPR055378">
    <property type="entry name" value="GH3_C"/>
</dbReference>
<dbReference type="EMBL" id="JTDW01000006">
    <property type="protein sequence ID" value="KJD35484.1"/>
    <property type="molecule type" value="Genomic_DNA"/>
</dbReference>
<evidence type="ECO:0000313" key="4">
    <source>
        <dbReference type="Proteomes" id="UP000032578"/>
    </source>
</evidence>
<dbReference type="Pfam" id="PF23572">
    <property type="entry name" value="GH3_C"/>
    <property type="match status" value="1"/>
</dbReference>
<dbReference type="Proteomes" id="UP000032578">
    <property type="component" value="Unassembled WGS sequence"/>
</dbReference>
<dbReference type="Pfam" id="PF23571">
    <property type="entry name" value="GH3_M"/>
    <property type="match status" value="1"/>
</dbReference>
<dbReference type="STRING" id="1435349.PW52_10350"/>